<evidence type="ECO:0000256" key="1">
    <source>
        <dbReference type="ARBA" id="ARBA00022450"/>
    </source>
</evidence>
<evidence type="ECO:0000256" key="2">
    <source>
        <dbReference type="ARBA" id="ARBA00022516"/>
    </source>
</evidence>
<dbReference type="InterPro" id="IPR050091">
    <property type="entry name" value="PKS_NRPS_Biosynth_Enz"/>
</dbReference>
<evidence type="ECO:0000256" key="8">
    <source>
        <dbReference type="ARBA" id="ARBA00023268"/>
    </source>
</evidence>
<evidence type="ECO:0000256" key="3">
    <source>
        <dbReference type="ARBA" id="ARBA00022832"/>
    </source>
</evidence>
<accession>B7Q6F4</accession>
<dbReference type="EMBL" id="ABJB010616122">
    <property type="status" value="NOT_ANNOTATED_CDS"/>
    <property type="molecule type" value="Genomic_DNA"/>
</dbReference>
<sequence>MNVYRDGKWGSFRHTVTQSRNLATSDCVLGVEFSGRDPLGRRVMGSVEAEGIATIVAAKPGLLWEVPENWSLEEAATVPVAYSTAYYALIVRGTMRPGEALLVHSGSGGVGQAAISIALSMGCTVFTTVGVDLVLNSLAEEKLQASVRCLAAHGRFLEIGKFDLTQNNALRMAVFLKNVSFHGILLDALFRDDPRVAADKCRVIQLVREGIASGVVRPLDAVRFARDRAEEAFRFMASGKHIGKVVLEVGAPRHLPDRSGQR</sequence>
<dbReference type="CDD" id="cd05195">
    <property type="entry name" value="enoyl_red"/>
    <property type="match status" value="1"/>
</dbReference>
<dbReference type="GO" id="GO:0016491">
    <property type="term" value="F:oxidoreductase activity"/>
    <property type="evidence" value="ECO:0007669"/>
    <property type="project" value="UniProtKB-KW"/>
</dbReference>
<dbReference type="SUPFAM" id="SSF50129">
    <property type="entry name" value="GroES-like"/>
    <property type="match status" value="1"/>
</dbReference>
<dbReference type="PaxDb" id="6945-B7Q6F4"/>
<dbReference type="EC" id="2.3.1.85" evidence="10"/>
<dbReference type="VEuPathDB" id="VectorBase:ISCI011310"/>
<evidence type="ECO:0000256" key="6">
    <source>
        <dbReference type="ARBA" id="ARBA00023098"/>
    </source>
</evidence>
<dbReference type="Proteomes" id="UP000001555">
    <property type="component" value="Unassembled WGS sequence"/>
</dbReference>
<dbReference type="PANTHER" id="PTHR43775:SF7">
    <property type="entry name" value="FATTY ACID SYNTHASE"/>
    <property type="match status" value="1"/>
</dbReference>
<dbReference type="EnsemblMetazoa" id="ISCW011310-RA">
    <property type="protein sequence ID" value="ISCW011310-PA"/>
    <property type="gene ID" value="ISCW011310"/>
</dbReference>
<dbReference type="InterPro" id="IPR020843">
    <property type="entry name" value="ER"/>
</dbReference>
<dbReference type="SUPFAM" id="SSF51735">
    <property type="entry name" value="NAD(P)-binding Rossmann-fold domains"/>
    <property type="match status" value="1"/>
</dbReference>
<dbReference type="InterPro" id="IPR011032">
    <property type="entry name" value="GroES-like_sf"/>
</dbReference>
<name>B7Q6F4_IXOSC</name>
<dbReference type="EMBL" id="ABJB010602176">
    <property type="status" value="NOT_ANNOTATED_CDS"/>
    <property type="molecule type" value="Genomic_DNA"/>
</dbReference>
<proteinExistence type="predicted"/>
<dbReference type="InParanoid" id="B7Q6F4"/>
<protein>
    <submittedName>
        <fullName evidence="10 11">Fatty acid synthase, putative</fullName>
        <ecNumber evidence="10">2.3.1.85</ecNumber>
    </submittedName>
</protein>
<evidence type="ECO:0000259" key="9">
    <source>
        <dbReference type="SMART" id="SM00829"/>
    </source>
</evidence>
<keyword evidence="10" id="KW-0808">Transferase</keyword>
<dbReference type="EMBL" id="DS867190">
    <property type="protein sequence ID" value="EEC14426.1"/>
    <property type="molecule type" value="Genomic_DNA"/>
</dbReference>
<gene>
    <name evidence="10" type="ORF">IscW_ISCW011310</name>
</gene>
<keyword evidence="10" id="KW-0012">Acyltransferase</keyword>
<keyword evidence="12" id="KW-1185">Reference proteome</keyword>
<keyword evidence="4" id="KW-0521">NADP</keyword>
<dbReference type="STRING" id="6945.B7Q6F4"/>
<dbReference type="InterPro" id="IPR036291">
    <property type="entry name" value="NAD(P)-bd_dom_sf"/>
</dbReference>
<evidence type="ECO:0000313" key="10">
    <source>
        <dbReference type="EMBL" id="EEC14426.1"/>
    </source>
</evidence>
<dbReference type="EMBL" id="ABJB010736303">
    <property type="status" value="NOT_ANNOTATED_CDS"/>
    <property type="molecule type" value="Genomic_DNA"/>
</dbReference>
<reference evidence="10 12" key="1">
    <citation type="submission" date="2008-03" db="EMBL/GenBank/DDBJ databases">
        <title>Annotation of Ixodes scapularis.</title>
        <authorList>
            <consortium name="Ixodes scapularis Genome Project Consortium"/>
            <person name="Caler E."/>
            <person name="Hannick L.I."/>
            <person name="Bidwell S."/>
            <person name="Joardar V."/>
            <person name="Thiagarajan M."/>
            <person name="Amedeo P."/>
            <person name="Galinsky K.J."/>
            <person name="Schobel S."/>
            <person name="Inman J."/>
            <person name="Hostetler J."/>
            <person name="Miller J."/>
            <person name="Hammond M."/>
            <person name="Megy K."/>
            <person name="Lawson D."/>
            <person name="Kodira C."/>
            <person name="Sutton G."/>
            <person name="Meyer J."/>
            <person name="Hill C.A."/>
            <person name="Birren B."/>
            <person name="Nene V."/>
            <person name="Collins F."/>
            <person name="Alarcon-Chaidez F."/>
            <person name="Wikel S."/>
            <person name="Strausberg R."/>
        </authorList>
    </citation>
    <scope>NUCLEOTIDE SEQUENCE [LARGE SCALE GENOMIC DNA]</scope>
    <source>
        <strain evidence="12">Wikel</strain>
        <strain evidence="10">Wikel colony</strain>
    </source>
</reference>
<keyword evidence="8" id="KW-0511">Multifunctional enzyme</keyword>
<dbReference type="Gene3D" id="3.90.180.10">
    <property type="entry name" value="Medium-chain alcohol dehydrogenases, catalytic domain"/>
    <property type="match status" value="2"/>
</dbReference>
<dbReference type="AlphaFoldDB" id="B7Q6F4"/>
<evidence type="ECO:0000313" key="11">
    <source>
        <dbReference type="EnsemblMetazoa" id="ISCW011310-PA"/>
    </source>
</evidence>
<dbReference type="VEuPathDB" id="VectorBase:ISCW011310"/>
<reference evidence="11" key="2">
    <citation type="submission" date="2020-05" db="UniProtKB">
        <authorList>
            <consortium name="EnsemblMetazoa"/>
        </authorList>
    </citation>
    <scope>IDENTIFICATION</scope>
    <source>
        <strain evidence="11">wikel</strain>
    </source>
</reference>
<dbReference type="GO" id="GO:0004312">
    <property type="term" value="F:fatty acid synthase activity"/>
    <property type="evidence" value="ECO:0007669"/>
    <property type="project" value="UniProtKB-EC"/>
</dbReference>
<keyword evidence="6" id="KW-0443">Lipid metabolism</keyword>
<dbReference type="GO" id="GO:0006633">
    <property type="term" value="P:fatty acid biosynthetic process"/>
    <property type="evidence" value="ECO:0007669"/>
    <property type="project" value="UniProtKB-KW"/>
</dbReference>
<dbReference type="PANTHER" id="PTHR43775">
    <property type="entry name" value="FATTY ACID SYNTHASE"/>
    <property type="match status" value="1"/>
</dbReference>
<dbReference type="EMBL" id="ABJB010931203">
    <property type="status" value="NOT_ANNOTATED_CDS"/>
    <property type="molecule type" value="Genomic_DNA"/>
</dbReference>
<evidence type="ECO:0000256" key="5">
    <source>
        <dbReference type="ARBA" id="ARBA00023002"/>
    </source>
</evidence>
<evidence type="ECO:0000256" key="4">
    <source>
        <dbReference type="ARBA" id="ARBA00022857"/>
    </source>
</evidence>
<dbReference type="Pfam" id="PF13602">
    <property type="entry name" value="ADH_zinc_N_2"/>
    <property type="match status" value="1"/>
</dbReference>
<organism>
    <name type="scientific">Ixodes scapularis</name>
    <name type="common">Black-legged tick</name>
    <name type="synonym">Deer tick</name>
    <dbReference type="NCBI Taxonomy" id="6945"/>
    <lineage>
        <taxon>Eukaryota</taxon>
        <taxon>Metazoa</taxon>
        <taxon>Ecdysozoa</taxon>
        <taxon>Arthropoda</taxon>
        <taxon>Chelicerata</taxon>
        <taxon>Arachnida</taxon>
        <taxon>Acari</taxon>
        <taxon>Parasitiformes</taxon>
        <taxon>Ixodida</taxon>
        <taxon>Ixodoidea</taxon>
        <taxon>Ixodidae</taxon>
        <taxon>Ixodinae</taxon>
        <taxon>Ixodes</taxon>
    </lineage>
</organism>
<keyword evidence="3" id="KW-0276">Fatty acid metabolism</keyword>
<keyword evidence="2" id="KW-0444">Lipid biosynthesis</keyword>
<keyword evidence="1" id="KW-0596">Phosphopantetheine</keyword>
<keyword evidence="7" id="KW-0275">Fatty acid biosynthesis</keyword>
<evidence type="ECO:0000313" key="12">
    <source>
        <dbReference type="Proteomes" id="UP000001555"/>
    </source>
</evidence>
<dbReference type="SMART" id="SM00829">
    <property type="entry name" value="PKS_ER"/>
    <property type="match status" value="1"/>
</dbReference>
<dbReference type="HOGENOM" id="CLU_1062769_0_0_1"/>
<keyword evidence="5" id="KW-0560">Oxidoreductase</keyword>
<feature type="domain" description="Enoyl reductase (ER)" evidence="9">
    <location>
        <begin position="7"/>
        <end position="247"/>
    </location>
</feature>
<evidence type="ECO:0000256" key="7">
    <source>
        <dbReference type="ARBA" id="ARBA00023160"/>
    </source>
</evidence>